<dbReference type="InterPro" id="IPR000795">
    <property type="entry name" value="T_Tr_GTP-bd_dom"/>
</dbReference>
<comment type="function">
    <text evidence="10">GTP hydrolase that promotes the GTP-dependent binding of aminoacyl-tRNA to the A-site of ribosomes during protein biosynthesis.</text>
</comment>
<evidence type="ECO:0000256" key="6">
    <source>
        <dbReference type="ARBA" id="ARBA00022801"/>
    </source>
</evidence>
<dbReference type="Pfam" id="PF22594">
    <property type="entry name" value="GTP-eEF1A_C"/>
    <property type="match status" value="1"/>
</dbReference>
<comment type="catalytic activity">
    <reaction evidence="10">
        <text>GTP + H2O = GDP + phosphate + H(+)</text>
        <dbReference type="Rhea" id="RHEA:19669"/>
        <dbReference type="ChEBI" id="CHEBI:15377"/>
        <dbReference type="ChEBI" id="CHEBI:15378"/>
        <dbReference type="ChEBI" id="CHEBI:37565"/>
        <dbReference type="ChEBI" id="CHEBI:43474"/>
        <dbReference type="ChEBI" id="CHEBI:58189"/>
        <dbReference type="EC" id="3.6.5.3"/>
    </reaction>
</comment>
<feature type="domain" description="Tr-type G" evidence="11">
    <location>
        <begin position="5"/>
        <end position="225"/>
    </location>
</feature>
<feature type="binding site" evidence="10">
    <location>
        <begin position="91"/>
        <end position="95"/>
    </location>
    <ligand>
        <name>GTP</name>
        <dbReference type="ChEBI" id="CHEBI:37565"/>
    </ligand>
</feature>
<dbReference type="InterPro" id="IPR027417">
    <property type="entry name" value="P-loop_NTPase"/>
</dbReference>
<accession>A0A7C4W2P8</accession>
<comment type="caution">
    <text evidence="13">The sequence shown here is derived from an EMBL/GenBank/DDBJ whole genome shotgun (WGS) entry which is preliminary data.</text>
</comment>
<dbReference type="CDD" id="cd03693">
    <property type="entry name" value="EF1_alpha_II"/>
    <property type="match status" value="1"/>
</dbReference>
<gene>
    <name evidence="10 13" type="primary">tuf</name>
    <name evidence="14" type="ORF">ENL48_02410</name>
    <name evidence="13" type="ORF">ENT89_00450</name>
    <name evidence="12" type="ORF">ENX77_01070</name>
</gene>
<dbReference type="SUPFAM" id="SSF50465">
    <property type="entry name" value="EF-Tu/eEF-1alpha/eIF2-gamma C-terminal domain"/>
    <property type="match status" value="1"/>
</dbReference>
<dbReference type="Gene3D" id="3.40.50.300">
    <property type="entry name" value="P-loop containing nucleotide triphosphate hydrolases"/>
    <property type="match status" value="1"/>
</dbReference>
<dbReference type="GO" id="GO:0003924">
    <property type="term" value="F:GTPase activity"/>
    <property type="evidence" value="ECO:0007669"/>
    <property type="project" value="UniProtKB-UniRule"/>
</dbReference>
<organism evidence="13">
    <name type="scientific">Geoglobus ahangari</name>
    <dbReference type="NCBI Taxonomy" id="113653"/>
    <lineage>
        <taxon>Archaea</taxon>
        <taxon>Methanobacteriati</taxon>
        <taxon>Methanobacteriota</taxon>
        <taxon>Archaeoglobi</taxon>
        <taxon>Archaeoglobales</taxon>
        <taxon>Archaeoglobaceae</taxon>
        <taxon>Geoglobus</taxon>
    </lineage>
</organism>
<comment type="subcellular location">
    <subcellularLocation>
        <location evidence="1 10">Cytoplasm</location>
    </subcellularLocation>
</comment>
<dbReference type="CDD" id="cd01883">
    <property type="entry name" value="EF1_alpha"/>
    <property type="match status" value="1"/>
</dbReference>
<evidence type="ECO:0000256" key="7">
    <source>
        <dbReference type="ARBA" id="ARBA00022842"/>
    </source>
</evidence>
<keyword evidence="8 10" id="KW-0648">Protein biosynthesis</keyword>
<dbReference type="CDD" id="cd03705">
    <property type="entry name" value="EF1_alpha_III"/>
    <property type="match status" value="1"/>
</dbReference>
<dbReference type="InterPro" id="IPR054696">
    <property type="entry name" value="GTP-eEF1A_C"/>
</dbReference>
<dbReference type="FunFam" id="2.40.30.10:FF:000005">
    <property type="entry name" value="Elongation factor 1-alpha"/>
    <property type="match status" value="1"/>
</dbReference>
<proteinExistence type="inferred from homology"/>
<dbReference type="InterPro" id="IPR009000">
    <property type="entry name" value="Transl_B-barrel_sf"/>
</dbReference>
<feature type="binding site" evidence="10">
    <location>
        <begin position="14"/>
        <end position="21"/>
    </location>
    <ligand>
        <name>GTP</name>
        <dbReference type="ChEBI" id="CHEBI:37565"/>
    </ligand>
</feature>
<evidence type="ECO:0000256" key="2">
    <source>
        <dbReference type="ARBA" id="ARBA00022490"/>
    </source>
</evidence>
<dbReference type="GO" id="GO:0000287">
    <property type="term" value="F:magnesium ion binding"/>
    <property type="evidence" value="ECO:0007669"/>
    <property type="project" value="UniProtKB-UniRule"/>
</dbReference>
<name>A0A7C4W2P8_9EURY</name>
<sequence length="423" mass="47448">MPKEKEHINVAMIGHVDHGKSTMIGRLLYEAGEIPEHVIEKYRKEAQEKGKATFEFAWIMDRLKEERERGLTIDVAHRKFTTQKYEITIVDCPGHRDFIKNMITGASQADAAVLVVDVVECVQPQTKEHVFLARTLGINQLIVTINKMDRVNYDQKAFEKCKEAVSKLIRLVGYKPEEVPFIPTSAYYGDNVLKRSNKTPWYNGPTLFEAFDLLKPPEKLIDKPLRIPIQDVYSISGVGTVPVGRVESGVLRVGDKVIINPPGVTGEVKSIEMHHEPLQEAYPGDNIGFNIRGVSKKDIRRGDVAGHLDNPPTIVRDFTAQIIVLQHPTAITVGYTPVVHAHTAQVACRFVELQKKIDPRTGQVKEENPQYLKTGDSAIVKLEPTRPMVIERVKDIPPLGRFAVRDMGMTIAAGMVIDLTPRD</sequence>
<dbReference type="InterPro" id="IPR009001">
    <property type="entry name" value="Transl_elong_EF1A/Init_IF2_C"/>
</dbReference>
<dbReference type="InterPro" id="IPR005225">
    <property type="entry name" value="Small_GTP-bd"/>
</dbReference>
<evidence type="ECO:0000256" key="4">
    <source>
        <dbReference type="ARBA" id="ARBA00022741"/>
    </source>
</evidence>
<dbReference type="SUPFAM" id="SSF50447">
    <property type="entry name" value="Translation proteins"/>
    <property type="match status" value="1"/>
</dbReference>
<dbReference type="PANTHER" id="PTHR23115">
    <property type="entry name" value="TRANSLATION FACTOR"/>
    <property type="match status" value="1"/>
</dbReference>
<dbReference type="Gene3D" id="2.40.30.10">
    <property type="entry name" value="Translation factors"/>
    <property type="match status" value="2"/>
</dbReference>
<dbReference type="NCBIfam" id="TIGR00231">
    <property type="entry name" value="small_GTP"/>
    <property type="match status" value="1"/>
</dbReference>
<feature type="binding site" evidence="10">
    <location>
        <position position="21"/>
    </location>
    <ligand>
        <name>Mg(2+)</name>
        <dbReference type="ChEBI" id="CHEBI:18420"/>
    </ligand>
</feature>
<dbReference type="InterPro" id="IPR004161">
    <property type="entry name" value="EFTu-like_2"/>
</dbReference>
<evidence type="ECO:0000256" key="5">
    <source>
        <dbReference type="ARBA" id="ARBA00022768"/>
    </source>
</evidence>
<evidence type="ECO:0000256" key="10">
    <source>
        <dbReference type="HAMAP-Rule" id="MF_00118"/>
    </source>
</evidence>
<keyword evidence="5 10" id="KW-0251">Elongation factor</keyword>
<evidence type="ECO:0000313" key="14">
    <source>
        <dbReference type="EMBL" id="HHF48067.1"/>
    </source>
</evidence>
<dbReference type="InterPro" id="IPR004539">
    <property type="entry name" value="Transl_elong_EF1A_euk/arc"/>
</dbReference>
<dbReference type="Pfam" id="PF00009">
    <property type="entry name" value="GTP_EFTU"/>
    <property type="match status" value="1"/>
</dbReference>
<dbReference type="HAMAP" id="MF_00118_A">
    <property type="entry name" value="EF_Tu_A"/>
    <property type="match status" value="1"/>
</dbReference>
<evidence type="ECO:0000313" key="12">
    <source>
        <dbReference type="EMBL" id="HGE65717.1"/>
    </source>
</evidence>
<evidence type="ECO:0000259" key="11">
    <source>
        <dbReference type="PROSITE" id="PS51722"/>
    </source>
</evidence>
<keyword evidence="9 10" id="KW-0342">GTP-binding</keyword>
<evidence type="ECO:0000256" key="3">
    <source>
        <dbReference type="ARBA" id="ARBA00022723"/>
    </source>
</evidence>
<keyword evidence="2 10" id="KW-0963">Cytoplasm</keyword>
<dbReference type="PROSITE" id="PS51722">
    <property type="entry name" value="G_TR_2"/>
    <property type="match status" value="1"/>
</dbReference>
<dbReference type="EMBL" id="DTAK01000003">
    <property type="protein sequence ID" value="HGU58698.1"/>
    <property type="molecule type" value="Genomic_DNA"/>
</dbReference>
<dbReference type="EC" id="3.6.5.3" evidence="10"/>
<dbReference type="GO" id="GO:0005737">
    <property type="term" value="C:cytoplasm"/>
    <property type="evidence" value="ECO:0007669"/>
    <property type="project" value="UniProtKB-SubCell"/>
</dbReference>
<feature type="binding site" evidence="10">
    <location>
        <begin position="146"/>
        <end position="149"/>
    </location>
    <ligand>
        <name>GTP</name>
        <dbReference type="ChEBI" id="CHEBI:37565"/>
    </ligand>
</feature>
<keyword evidence="4 10" id="KW-0547">Nucleotide-binding</keyword>
<dbReference type="GO" id="GO:0003746">
    <property type="term" value="F:translation elongation factor activity"/>
    <property type="evidence" value="ECO:0007669"/>
    <property type="project" value="UniProtKB-UniRule"/>
</dbReference>
<dbReference type="FunFam" id="2.40.30.10:FF:000003">
    <property type="entry name" value="Elongation factor 1-alpha"/>
    <property type="match status" value="1"/>
</dbReference>
<keyword evidence="7 10" id="KW-0460">Magnesium</keyword>
<dbReference type="SUPFAM" id="SSF52540">
    <property type="entry name" value="P-loop containing nucleoside triphosphate hydrolases"/>
    <property type="match status" value="1"/>
</dbReference>
<reference evidence="13" key="1">
    <citation type="journal article" date="2020" name="mSystems">
        <title>Genome- and Community-Level Interaction Insights into Carbon Utilization and Element Cycling Functions of Hydrothermarchaeota in Hydrothermal Sediment.</title>
        <authorList>
            <person name="Zhou Z."/>
            <person name="Liu Y."/>
            <person name="Xu W."/>
            <person name="Pan J."/>
            <person name="Luo Z.H."/>
            <person name="Li M."/>
        </authorList>
    </citation>
    <scope>NUCLEOTIDE SEQUENCE [LARGE SCALE GENOMIC DNA]</scope>
    <source>
        <strain evidence="14">SpSt-10</strain>
        <strain evidence="13">SpSt-62</strain>
        <strain evidence="12">SpSt-97</strain>
    </source>
</reference>
<evidence type="ECO:0000256" key="1">
    <source>
        <dbReference type="ARBA" id="ARBA00004496"/>
    </source>
</evidence>
<protein>
    <recommendedName>
        <fullName evidence="10">Elongation factor 1-alpha</fullName>
        <shortName evidence="10">EF-1-alpha</shortName>
        <ecNumber evidence="10">3.6.5.3</ecNumber>
    </recommendedName>
    <alternativeName>
        <fullName evidence="10">Elongation factor Tu</fullName>
        <shortName evidence="10">EF-Tu</shortName>
    </alternativeName>
</protein>
<evidence type="ECO:0000313" key="13">
    <source>
        <dbReference type="EMBL" id="HGU58698.1"/>
    </source>
</evidence>
<dbReference type="AlphaFoldDB" id="A0A7C4W2P8"/>
<comment type="similarity">
    <text evidence="10">Belongs to the TRAFAC class translation factor GTPase superfamily. Classic translation factor GTPase family. EF-Tu/EF-1A subfamily.</text>
</comment>
<dbReference type="GO" id="GO:0005525">
    <property type="term" value="F:GTP binding"/>
    <property type="evidence" value="ECO:0007669"/>
    <property type="project" value="UniProtKB-UniRule"/>
</dbReference>
<dbReference type="EMBL" id="DRUC01000041">
    <property type="protein sequence ID" value="HHF48067.1"/>
    <property type="molecule type" value="Genomic_DNA"/>
</dbReference>
<dbReference type="NCBIfam" id="NF008969">
    <property type="entry name" value="PRK12317.1"/>
    <property type="match status" value="1"/>
</dbReference>
<dbReference type="EMBL" id="DTPI01000006">
    <property type="protein sequence ID" value="HGE65717.1"/>
    <property type="molecule type" value="Genomic_DNA"/>
</dbReference>
<dbReference type="Pfam" id="PF03144">
    <property type="entry name" value="GTP_EFTU_D2"/>
    <property type="match status" value="1"/>
</dbReference>
<evidence type="ECO:0000256" key="9">
    <source>
        <dbReference type="ARBA" id="ARBA00023134"/>
    </source>
</evidence>
<keyword evidence="3 10" id="KW-0479">Metal-binding</keyword>
<dbReference type="PRINTS" id="PR00315">
    <property type="entry name" value="ELONGATNFCT"/>
</dbReference>
<dbReference type="InterPro" id="IPR050100">
    <property type="entry name" value="TRAFAC_GTPase_members"/>
</dbReference>
<keyword evidence="6 10" id="KW-0378">Hydrolase</keyword>
<dbReference type="NCBIfam" id="TIGR00483">
    <property type="entry name" value="EF-1_alpha"/>
    <property type="match status" value="1"/>
</dbReference>
<evidence type="ECO:0000256" key="8">
    <source>
        <dbReference type="ARBA" id="ARBA00022917"/>
    </source>
</evidence>